<proteinExistence type="predicted"/>
<dbReference type="EMBL" id="CP094669">
    <property type="protein sequence ID" value="UOG75432.1"/>
    <property type="molecule type" value="Genomic_DNA"/>
</dbReference>
<organism evidence="3 4">
    <name type="scientific">Hymenobacter tibetensis</name>
    <dbReference type="NCBI Taxonomy" id="497967"/>
    <lineage>
        <taxon>Bacteria</taxon>
        <taxon>Pseudomonadati</taxon>
        <taxon>Bacteroidota</taxon>
        <taxon>Cytophagia</taxon>
        <taxon>Cytophagales</taxon>
        <taxon>Hymenobacteraceae</taxon>
        <taxon>Hymenobacter</taxon>
    </lineage>
</organism>
<dbReference type="InterPro" id="IPR058916">
    <property type="entry name" value="PH_40"/>
</dbReference>
<feature type="transmembrane region" description="Helical" evidence="1">
    <location>
        <begin position="48"/>
        <end position="71"/>
    </location>
</feature>
<dbReference type="Pfam" id="PF26566">
    <property type="entry name" value="PH_40"/>
    <property type="match status" value="1"/>
</dbReference>
<feature type="transmembrane region" description="Helical" evidence="1">
    <location>
        <begin position="6"/>
        <end position="27"/>
    </location>
</feature>
<feature type="transmembrane region" description="Helical" evidence="1">
    <location>
        <begin position="77"/>
        <end position="97"/>
    </location>
</feature>
<reference evidence="3 4" key="1">
    <citation type="submission" date="2022-03" db="EMBL/GenBank/DDBJ databases">
        <title>Hymenobactersp. isolated from the air.</title>
        <authorList>
            <person name="Won M."/>
            <person name="Kwon S.-W."/>
        </authorList>
    </citation>
    <scope>NUCLEOTIDE SEQUENCE [LARGE SCALE GENOMIC DNA]</scope>
    <source>
        <strain evidence="3 4">KACC 21982</strain>
    </source>
</reference>
<feature type="domain" description="PH" evidence="2">
    <location>
        <begin position="37"/>
        <end position="180"/>
    </location>
</feature>
<evidence type="ECO:0000259" key="2">
    <source>
        <dbReference type="Pfam" id="PF26566"/>
    </source>
</evidence>
<keyword evidence="4" id="KW-1185">Reference proteome</keyword>
<protein>
    <recommendedName>
        <fullName evidence="2">PH domain-containing protein</fullName>
    </recommendedName>
</protein>
<accession>A0ABY4D080</accession>
<name>A0ABY4D080_9BACT</name>
<dbReference type="Proteomes" id="UP000831113">
    <property type="component" value="Chromosome"/>
</dbReference>
<sequence>MKTVALLRPLLEFGAVVVALIVGLRLITGLFGTRRKTYQISFSRQVALLFWPLLCLAVGLPFLASFLFVGTLSAYELILLLIISALVLGFAAPALVLHLHYYLRNHATQVVFEPKQNVLEVFEDGQRVPFTRADIQRVVYARCVSPRLFWSNYEYVQLYLHDGRIVSITSLLLKLTSLTDFLRNTKLETTRRWFCFVRP</sequence>
<evidence type="ECO:0000313" key="4">
    <source>
        <dbReference type="Proteomes" id="UP000831113"/>
    </source>
</evidence>
<keyword evidence="1" id="KW-0812">Transmembrane</keyword>
<evidence type="ECO:0000313" key="3">
    <source>
        <dbReference type="EMBL" id="UOG75432.1"/>
    </source>
</evidence>
<evidence type="ECO:0000256" key="1">
    <source>
        <dbReference type="SAM" id="Phobius"/>
    </source>
</evidence>
<dbReference type="RefSeq" id="WP_243799540.1">
    <property type="nucleotide sequence ID" value="NZ_CP094669.1"/>
</dbReference>
<gene>
    <name evidence="3" type="ORF">MTX78_02285</name>
</gene>
<keyword evidence="1" id="KW-1133">Transmembrane helix</keyword>
<keyword evidence="1" id="KW-0472">Membrane</keyword>